<feature type="domain" description="Alpha-carbonic anhydrase" evidence="10">
    <location>
        <begin position="79"/>
        <end position="339"/>
    </location>
</feature>
<dbReference type="SMART" id="SM01057">
    <property type="entry name" value="Carb_anhydrase"/>
    <property type="match status" value="1"/>
</dbReference>
<evidence type="ECO:0000256" key="1">
    <source>
        <dbReference type="ARBA" id="ARBA00001947"/>
    </source>
</evidence>
<keyword evidence="4 8" id="KW-0479">Metal-binding</keyword>
<dbReference type="InterPro" id="IPR036398">
    <property type="entry name" value="CA_dom_sf"/>
</dbReference>
<dbReference type="GO" id="GO:0008270">
    <property type="term" value="F:zinc ion binding"/>
    <property type="evidence" value="ECO:0007669"/>
    <property type="project" value="UniProtKB-UniRule"/>
</dbReference>
<accession>A0A8C4PXV2</accession>
<evidence type="ECO:0000256" key="6">
    <source>
        <dbReference type="ARBA" id="ARBA00023239"/>
    </source>
</evidence>
<organism evidence="11 12">
    <name type="scientific">Eptatretus burgeri</name>
    <name type="common">Inshore hagfish</name>
    <dbReference type="NCBI Taxonomy" id="7764"/>
    <lineage>
        <taxon>Eukaryota</taxon>
        <taxon>Metazoa</taxon>
        <taxon>Chordata</taxon>
        <taxon>Craniata</taxon>
        <taxon>Vertebrata</taxon>
        <taxon>Cyclostomata</taxon>
        <taxon>Myxini</taxon>
        <taxon>Myxiniformes</taxon>
        <taxon>Myxinidae</taxon>
        <taxon>Eptatretinae</taxon>
        <taxon>Eptatretus</taxon>
    </lineage>
</organism>
<comment type="cofactor">
    <cofactor evidence="1 8">
        <name>Zn(2+)</name>
        <dbReference type="ChEBI" id="CHEBI:29105"/>
    </cofactor>
</comment>
<feature type="transmembrane region" description="Helical" evidence="9">
    <location>
        <begin position="47"/>
        <end position="72"/>
    </location>
</feature>
<evidence type="ECO:0000256" key="2">
    <source>
        <dbReference type="ARBA" id="ARBA00010718"/>
    </source>
</evidence>
<comment type="function">
    <text evidence="8">Reversible hydration of carbon dioxide.</text>
</comment>
<protein>
    <recommendedName>
        <fullName evidence="3 8">Carbonic anhydrase</fullName>
        <ecNumber evidence="3 8">4.2.1.1</ecNumber>
    </recommendedName>
</protein>
<reference evidence="11" key="2">
    <citation type="submission" date="2025-09" db="UniProtKB">
        <authorList>
            <consortium name="Ensembl"/>
        </authorList>
    </citation>
    <scope>IDENTIFICATION</scope>
</reference>
<proteinExistence type="inferred from homology"/>
<keyword evidence="9" id="KW-1133">Transmembrane helix</keyword>
<evidence type="ECO:0000256" key="5">
    <source>
        <dbReference type="ARBA" id="ARBA00022833"/>
    </source>
</evidence>
<dbReference type="SUPFAM" id="SSF51069">
    <property type="entry name" value="Carbonic anhydrase"/>
    <property type="match status" value="1"/>
</dbReference>
<keyword evidence="5 8" id="KW-0862">Zinc</keyword>
<evidence type="ECO:0000256" key="4">
    <source>
        <dbReference type="ARBA" id="ARBA00022723"/>
    </source>
</evidence>
<evidence type="ECO:0000313" key="11">
    <source>
        <dbReference type="Ensembl" id="ENSEBUP00000003638.1"/>
    </source>
</evidence>
<comment type="catalytic activity">
    <reaction evidence="7 8">
        <text>hydrogencarbonate + H(+) = CO2 + H2O</text>
        <dbReference type="Rhea" id="RHEA:10748"/>
        <dbReference type="ChEBI" id="CHEBI:15377"/>
        <dbReference type="ChEBI" id="CHEBI:15378"/>
        <dbReference type="ChEBI" id="CHEBI:16526"/>
        <dbReference type="ChEBI" id="CHEBI:17544"/>
        <dbReference type="EC" id="4.2.1.1"/>
    </reaction>
</comment>
<keyword evidence="9" id="KW-0812">Transmembrane</keyword>
<keyword evidence="6 8" id="KW-0456">Lyase</keyword>
<keyword evidence="12" id="KW-1185">Reference proteome</keyword>
<comment type="similarity">
    <text evidence="2 8">Belongs to the alpha-carbonic anhydrase family.</text>
</comment>
<evidence type="ECO:0000256" key="3">
    <source>
        <dbReference type="ARBA" id="ARBA00012925"/>
    </source>
</evidence>
<dbReference type="Gene3D" id="3.10.200.10">
    <property type="entry name" value="Alpha carbonic anhydrase"/>
    <property type="match status" value="1"/>
</dbReference>
<evidence type="ECO:0000256" key="9">
    <source>
        <dbReference type="SAM" id="Phobius"/>
    </source>
</evidence>
<name>A0A8C4PXV2_EPTBU</name>
<dbReference type="InterPro" id="IPR001148">
    <property type="entry name" value="CA_dom"/>
</dbReference>
<dbReference type="PROSITE" id="PS00162">
    <property type="entry name" value="ALPHA_CA_1"/>
    <property type="match status" value="1"/>
</dbReference>
<dbReference type="Pfam" id="PF00194">
    <property type="entry name" value="Carb_anhydrase"/>
    <property type="match status" value="1"/>
</dbReference>
<dbReference type="Proteomes" id="UP000694388">
    <property type="component" value="Unplaced"/>
</dbReference>
<keyword evidence="9" id="KW-0472">Membrane</keyword>
<dbReference type="AlphaFoldDB" id="A0A8C4PXV2"/>
<dbReference type="InterPro" id="IPR023561">
    <property type="entry name" value="Carbonic_anhydrase_a-class"/>
</dbReference>
<dbReference type="Ensembl" id="ENSEBUT00000004018.1">
    <property type="protein sequence ID" value="ENSEBUP00000003638.1"/>
    <property type="gene ID" value="ENSEBUG00000002627.1"/>
</dbReference>
<dbReference type="PROSITE" id="PS51144">
    <property type="entry name" value="ALPHA_CA_2"/>
    <property type="match status" value="1"/>
</dbReference>
<dbReference type="EC" id="4.2.1.1" evidence="3 8"/>
<dbReference type="GeneTree" id="ENSGT00940000160385"/>
<dbReference type="PANTHER" id="PTHR18952:SF141">
    <property type="entry name" value="CARBONIC ANHYDRASE"/>
    <property type="match status" value="1"/>
</dbReference>
<dbReference type="GO" id="GO:0005737">
    <property type="term" value="C:cytoplasm"/>
    <property type="evidence" value="ECO:0007669"/>
    <property type="project" value="TreeGrafter"/>
</dbReference>
<sequence>MELTVVSQSDIRTVVTSLRQALFTSQSESTVLAVSYHWCFKRGYSSAFLAVIILLSGLTTVNTMFTGGLRFLRLGHRLCSFKHARFLLRGPHTWVHQFPIAQSSRQSPVDLRSSETHFDAKLQPLNYDDKATSSRMLNNNGLSFKLSFDDSSDPCVLNGGPLDGDFRLNQLHMHWGCDKLPGSEHIVDGNAYAAELHMVHWNSSKYSSMQQAVTQPDGLAVIGVFIQVGKEHEHKELKKITDLLPKITNEGSKIELSGLNPLLLLPSSTAYWTYLGSLTTPPLHESVTWIVMKEPLSISKQQLKAIQSLYFLRSGKYERLLNNNRPPQPLAGRKIRASFK</sequence>
<evidence type="ECO:0000256" key="7">
    <source>
        <dbReference type="ARBA" id="ARBA00048348"/>
    </source>
</evidence>
<dbReference type="GO" id="GO:0004089">
    <property type="term" value="F:carbonate dehydratase activity"/>
    <property type="evidence" value="ECO:0007669"/>
    <property type="project" value="UniProtKB-UniRule"/>
</dbReference>
<dbReference type="PANTHER" id="PTHR18952">
    <property type="entry name" value="CARBONIC ANHYDRASE"/>
    <property type="match status" value="1"/>
</dbReference>
<reference evidence="11" key="1">
    <citation type="submission" date="2025-08" db="UniProtKB">
        <authorList>
            <consortium name="Ensembl"/>
        </authorList>
    </citation>
    <scope>IDENTIFICATION</scope>
</reference>
<evidence type="ECO:0000256" key="8">
    <source>
        <dbReference type="RuleBase" id="RU367011"/>
    </source>
</evidence>
<evidence type="ECO:0000259" key="10">
    <source>
        <dbReference type="PROSITE" id="PS51144"/>
    </source>
</evidence>
<evidence type="ECO:0000313" key="12">
    <source>
        <dbReference type="Proteomes" id="UP000694388"/>
    </source>
</evidence>
<dbReference type="InterPro" id="IPR018338">
    <property type="entry name" value="Carbonic_anhydrase_a-class_CS"/>
</dbReference>